<reference evidence="2" key="1">
    <citation type="journal article" date="2014" name="Science">
        <title>Ancient hybridizations among the ancestral genomes of bread wheat.</title>
        <authorList>
            <consortium name="International Wheat Genome Sequencing Consortium,"/>
            <person name="Marcussen T."/>
            <person name="Sandve S.R."/>
            <person name="Heier L."/>
            <person name="Spannagl M."/>
            <person name="Pfeifer M."/>
            <person name="Jakobsen K.S."/>
            <person name="Wulff B.B."/>
            <person name="Steuernagel B."/>
            <person name="Mayer K.F."/>
            <person name="Olsen O.A."/>
        </authorList>
    </citation>
    <scope>NUCLEOTIDE SEQUENCE [LARGE SCALE GENOMIC DNA]</scope>
    <source>
        <strain evidence="2">cv. AL8/78</strain>
    </source>
</reference>
<keyword evidence="2" id="KW-1185">Reference proteome</keyword>
<name>A0A453TCK7_AEGTS</name>
<dbReference type="EnsemblPlants" id="AET7Gv21342700.3">
    <property type="protein sequence ID" value="AET7Gv21342700.3"/>
    <property type="gene ID" value="AET7Gv21342700"/>
</dbReference>
<dbReference type="AlphaFoldDB" id="A0A453TCK7"/>
<evidence type="ECO:0000313" key="1">
    <source>
        <dbReference type="EnsemblPlants" id="AET7Gv21342700.3"/>
    </source>
</evidence>
<dbReference type="Gramene" id="AET7Gv21342700.3">
    <property type="protein sequence ID" value="AET7Gv21342700.3"/>
    <property type="gene ID" value="AET7Gv21342700"/>
</dbReference>
<protein>
    <submittedName>
        <fullName evidence="1">Uncharacterized protein</fullName>
    </submittedName>
</protein>
<reference evidence="1" key="5">
    <citation type="journal article" date="2021" name="G3 (Bethesda)">
        <title>Aegilops tauschii genome assembly Aet v5.0 features greater sequence contiguity and improved annotation.</title>
        <authorList>
            <person name="Wang L."/>
            <person name="Zhu T."/>
            <person name="Rodriguez J.C."/>
            <person name="Deal K.R."/>
            <person name="Dubcovsky J."/>
            <person name="McGuire P.E."/>
            <person name="Lux T."/>
            <person name="Spannagl M."/>
            <person name="Mayer K.F.X."/>
            <person name="Baldrich P."/>
            <person name="Meyers B.C."/>
            <person name="Huo N."/>
            <person name="Gu Y.Q."/>
            <person name="Zhou H."/>
            <person name="Devos K.M."/>
            <person name="Bennetzen J.L."/>
            <person name="Unver T."/>
            <person name="Budak H."/>
            <person name="Gulick P.J."/>
            <person name="Galiba G."/>
            <person name="Kalapos B."/>
            <person name="Nelson D.R."/>
            <person name="Li P."/>
            <person name="You F.M."/>
            <person name="Luo M.C."/>
            <person name="Dvorak J."/>
        </authorList>
    </citation>
    <scope>NUCLEOTIDE SEQUENCE [LARGE SCALE GENOMIC DNA]</scope>
    <source>
        <strain evidence="1">cv. AL8/78</strain>
    </source>
</reference>
<reference evidence="1" key="3">
    <citation type="journal article" date="2017" name="Nature">
        <title>Genome sequence of the progenitor of the wheat D genome Aegilops tauschii.</title>
        <authorList>
            <person name="Luo M.C."/>
            <person name="Gu Y.Q."/>
            <person name="Puiu D."/>
            <person name="Wang H."/>
            <person name="Twardziok S.O."/>
            <person name="Deal K.R."/>
            <person name="Huo N."/>
            <person name="Zhu T."/>
            <person name="Wang L."/>
            <person name="Wang Y."/>
            <person name="McGuire P.E."/>
            <person name="Liu S."/>
            <person name="Long H."/>
            <person name="Ramasamy R.K."/>
            <person name="Rodriguez J.C."/>
            <person name="Van S.L."/>
            <person name="Yuan L."/>
            <person name="Wang Z."/>
            <person name="Xia Z."/>
            <person name="Xiao L."/>
            <person name="Anderson O.D."/>
            <person name="Ouyang S."/>
            <person name="Liang Y."/>
            <person name="Zimin A.V."/>
            <person name="Pertea G."/>
            <person name="Qi P."/>
            <person name="Bennetzen J.L."/>
            <person name="Dai X."/>
            <person name="Dawson M.W."/>
            <person name="Muller H.G."/>
            <person name="Kugler K."/>
            <person name="Rivarola-Duarte L."/>
            <person name="Spannagl M."/>
            <person name="Mayer K.F.X."/>
            <person name="Lu F.H."/>
            <person name="Bevan M.W."/>
            <person name="Leroy P."/>
            <person name="Li P."/>
            <person name="You F.M."/>
            <person name="Sun Q."/>
            <person name="Liu Z."/>
            <person name="Lyons E."/>
            <person name="Wicker T."/>
            <person name="Salzberg S.L."/>
            <person name="Devos K.M."/>
            <person name="Dvorak J."/>
        </authorList>
    </citation>
    <scope>NUCLEOTIDE SEQUENCE [LARGE SCALE GENOMIC DNA]</scope>
    <source>
        <strain evidence="1">cv. AL8/78</strain>
    </source>
</reference>
<dbReference type="Proteomes" id="UP000015105">
    <property type="component" value="Chromosome 7D"/>
</dbReference>
<reference evidence="2" key="2">
    <citation type="journal article" date="2017" name="Nat. Plants">
        <title>The Aegilops tauschii genome reveals multiple impacts of transposons.</title>
        <authorList>
            <person name="Zhao G."/>
            <person name="Zou C."/>
            <person name="Li K."/>
            <person name="Wang K."/>
            <person name="Li T."/>
            <person name="Gao L."/>
            <person name="Zhang X."/>
            <person name="Wang H."/>
            <person name="Yang Z."/>
            <person name="Liu X."/>
            <person name="Jiang W."/>
            <person name="Mao L."/>
            <person name="Kong X."/>
            <person name="Jiao Y."/>
            <person name="Jia J."/>
        </authorList>
    </citation>
    <scope>NUCLEOTIDE SEQUENCE [LARGE SCALE GENOMIC DNA]</scope>
    <source>
        <strain evidence="2">cv. AL8/78</strain>
    </source>
</reference>
<accession>A0A453TCK7</accession>
<proteinExistence type="predicted"/>
<reference evidence="1" key="4">
    <citation type="submission" date="2019-03" db="UniProtKB">
        <authorList>
            <consortium name="EnsemblPlants"/>
        </authorList>
    </citation>
    <scope>IDENTIFICATION</scope>
</reference>
<organism evidence="1 2">
    <name type="scientific">Aegilops tauschii subsp. strangulata</name>
    <name type="common">Goatgrass</name>
    <dbReference type="NCBI Taxonomy" id="200361"/>
    <lineage>
        <taxon>Eukaryota</taxon>
        <taxon>Viridiplantae</taxon>
        <taxon>Streptophyta</taxon>
        <taxon>Embryophyta</taxon>
        <taxon>Tracheophyta</taxon>
        <taxon>Spermatophyta</taxon>
        <taxon>Magnoliopsida</taxon>
        <taxon>Liliopsida</taxon>
        <taxon>Poales</taxon>
        <taxon>Poaceae</taxon>
        <taxon>BOP clade</taxon>
        <taxon>Pooideae</taxon>
        <taxon>Triticodae</taxon>
        <taxon>Triticeae</taxon>
        <taxon>Triticinae</taxon>
        <taxon>Aegilops</taxon>
    </lineage>
</organism>
<evidence type="ECO:0000313" key="2">
    <source>
        <dbReference type="Proteomes" id="UP000015105"/>
    </source>
</evidence>
<sequence>RDLTPTPLWTSSPHDIHPAATTHARQFLAGHALRRALPSPASWRAILPAASSRLLSVTASTQQNTADTAIDLSNDESRRRLVNRCVSSITPSSLRPLGQQERFADWEAAYTCVRAV</sequence>